<keyword evidence="1" id="KW-0479">Metal-binding</keyword>
<dbReference type="GO" id="GO:0046872">
    <property type="term" value="F:metal ion binding"/>
    <property type="evidence" value="ECO:0007669"/>
    <property type="project" value="UniProtKB-KW"/>
</dbReference>
<evidence type="ECO:0000256" key="1">
    <source>
        <dbReference type="ARBA" id="ARBA00022723"/>
    </source>
</evidence>
<dbReference type="InterPro" id="IPR037523">
    <property type="entry name" value="VOC_core"/>
</dbReference>
<dbReference type="EMBL" id="CP001348">
    <property type="protein sequence ID" value="ACL75397.1"/>
    <property type="molecule type" value="Genomic_DNA"/>
</dbReference>
<dbReference type="HOGENOM" id="CLU_046006_2_7_9"/>
<dbReference type="SUPFAM" id="SSF54593">
    <property type="entry name" value="Glyoxalase/Bleomycin resistance protein/Dihydroxybiphenyl dioxygenase"/>
    <property type="match status" value="1"/>
</dbReference>
<dbReference type="OrthoDB" id="9788468at2"/>
<dbReference type="InterPro" id="IPR029068">
    <property type="entry name" value="Glyas_Bleomycin-R_OHBP_Dase"/>
</dbReference>
<accession>B8I9D7</accession>
<dbReference type="AlphaFoldDB" id="B8I9D7"/>
<proteinExistence type="predicted"/>
<dbReference type="PANTHER" id="PTHR43048:SF3">
    <property type="entry name" value="METHYLMALONYL-COA EPIMERASE, MITOCHONDRIAL"/>
    <property type="match status" value="1"/>
</dbReference>
<gene>
    <name evidence="3" type="ordered locus">Ccel_1035</name>
</gene>
<evidence type="ECO:0000259" key="2">
    <source>
        <dbReference type="PROSITE" id="PS51819"/>
    </source>
</evidence>
<dbReference type="Gene3D" id="3.10.180.10">
    <property type="entry name" value="2,3-Dihydroxybiphenyl 1,2-Dioxygenase, domain 1"/>
    <property type="match status" value="1"/>
</dbReference>
<dbReference type="CDD" id="cd06587">
    <property type="entry name" value="VOC"/>
    <property type="match status" value="1"/>
</dbReference>
<organism evidence="3 4">
    <name type="scientific">Ruminiclostridium cellulolyticum (strain ATCC 35319 / DSM 5812 / JCM 6584 / H10)</name>
    <name type="common">Clostridium cellulolyticum</name>
    <dbReference type="NCBI Taxonomy" id="394503"/>
    <lineage>
        <taxon>Bacteria</taxon>
        <taxon>Bacillati</taxon>
        <taxon>Bacillota</taxon>
        <taxon>Clostridia</taxon>
        <taxon>Eubacteriales</taxon>
        <taxon>Oscillospiraceae</taxon>
        <taxon>Ruminiclostridium</taxon>
    </lineage>
</organism>
<dbReference type="RefSeq" id="WP_015924553.1">
    <property type="nucleotide sequence ID" value="NC_011898.1"/>
</dbReference>
<evidence type="ECO:0000313" key="4">
    <source>
        <dbReference type="Proteomes" id="UP000001349"/>
    </source>
</evidence>
<dbReference type="GO" id="GO:0046491">
    <property type="term" value="P:L-methylmalonyl-CoA metabolic process"/>
    <property type="evidence" value="ECO:0007669"/>
    <property type="project" value="TreeGrafter"/>
</dbReference>
<sequence>MKLIGIDHITINCTDINASFSFYEEILSLKRLNDVDLGDHVLHYYQLPNTKLELIEYKEPQRTIIAGNTDTGIYRHFAVGTDDLMEIKRRCDEKGYKINLQPTYIPQIDKKVMLIVDPNGVEIEIIQL</sequence>
<dbReference type="KEGG" id="cce:Ccel_1035"/>
<dbReference type="Proteomes" id="UP000001349">
    <property type="component" value="Chromosome"/>
</dbReference>
<name>B8I9D7_RUMCH</name>
<protein>
    <submittedName>
        <fullName evidence="3">Glyoxalase/bleomycin resistance protein/dioxygenase</fullName>
    </submittedName>
</protein>
<dbReference type="PANTHER" id="PTHR43048">
    <property type="entry name" value="METHYLMALONYL-COA EPIMERASE"/>
    <property type="match status" value="1"/>
</dbReference>
<evidence type="ECO:0000313" key="3">
    <source>
        <dbReference type="EMBL" id="ACL75397.1"/>
    </source>
</evidence>
<dbReference type="GO" id="GO:0004493">
    <property type="term" value="F:methylmalonyl-CoA epimerase activity"/>
    <property type="evidence" value="ECO:0007669"/>
    <property type="project" value="TreeGrafter"/>
</dbReference>
<dbReference type="InterPro" id="IPR004360">
    <property type="entry name" value="Glyas_Fos-R_dOase_dom"/>
</dbReference>
<keyword evidence="3" id="KW-0560">Oxidoreductase</keyword>
<dbReference type="STRING" id="394503.Ccel_1035"/>
<feature type="domain" description="VOC" evidence="2">
    <location>
        <begin position="5"/>
        <end position="128"/>
    </location>
</feature>
<dbReference type="PROSITE" id="PS51819">
    <property type="entry name" value="VOC"/>
    <property type="match status" value="1"/>
</dbReference>
<reference evidence="3 4" key="1">
    <citation type="submission" date="2009-01" db="EMBL/GenBank/DDBJ databases">
        <title>Complete sequence of Clostridium cellulolyticum H10.</title>
        <authorList>
            <consortium name="US DOE Joint Genome Institute"/>
            <person name="Lucas S."/>
            <person name="Copeland A."/>
            <person name="Lapidus A."/>
            <person name="Glavina del Rio T."/>
            <person name="Dalin E."/>
            <person name="Tice H."/>
            <person name="Bruce D."/>
            <person name="Goodwin L."/>
            <person name="Pitluck S."/>
            <person name="Chertkov O."/>
            <person name="Saunders E."/>
            <person name="Brettin T."/>
            <person name="Detter J.C."/>
            <person name="Han C."/>
            <person name="Larimer F."/>
            <person name="Land M."/>
            <person name="Hauser L."/>
            <person name="Kyrpides N."/>
            <person name="Ivanova N."/>
            <person name="Zhou J."/>
            <person name="Richardson P."/>
        </authorList>
    </citation>
    <scope>NUCLEOTIDE SEQUENCE [LARGE SCALE GENOMIC DNA]</scope>
    <source>
        <strain evidence="4">ATCC 35319 / DSM 5812 / JCM 6584 / H10</strain>
    </source>
</reference>
<dbReference type="eggNOG" id="COG0346">
    <property type="taxonomic scope" value="Bacteria"/>
</dbReference>
<dbReference type="InterPro" id="IPR051785">
    <property type="entry name" value="MMCE/EMCE_epimerase"/>
</dbReference>
<keyword evidence="3" id="KW-0223">Dioxygenase</keyword>
<dbReference type="GO" id="GO:0051213">
    <property type="term" value="F:dioxygenase activity"/>
    <property type="evidence" value="ECO:0007669"/>
    <property type="project" value="UniProtKB-KW"/>
</dbReference>
<keyword evidence="4" id="KW-1185">Reference proteome</keyword>
<dbReference type="Pfam" id="PF00903">
    <property type="entry name" value="Glyoxalase"/>
    <property type="match status" value="1"/>
</dbReference>